<dbReference type="GO" id="GO:0032589">
    <property type="term" value="C:neuron projection membrane"/>
    <property type="evidence" value="ECO:0007669"/>
    <property type="project" value="TreeGrafter"/>
</dbReference>
<feature type="domain" description="Ig-like" evidence="2">
    <location>
        <begin position="485"/>
        <end position="584"/>
    </location>
</feature>
<feature type="region of interest" description="Disordered" evidence="1">
    <location>
        <begin position="267"/>
        <end position="332"/>
    </location>
</feature>
<feature type="region of interest" description="Disordered" evidence="1">
    <location>
        <begin position="181"/>
        <end position="236"/>
    </location>
</feature>
<dbReference type="AlphaFoldDB" id="A0AAD9RM54"/>
<dbReference type="InterPro" id="IPR013106">
    <property type="entry name" value="Ig_V-set"/>
</dbReference>
<dbReference type="InterPro" id="IPR003599">
    <property type="entry name" value="Ig_sub"/>
</dbReference>
<feature type="compositionally biased region" description="Low complexity" evidence="1">
    <location>
        <begin position="280"/>
        <end position="292"/>
    </location>
</feature>
<evidence type="ECO:0000313" key="4">
    <source>
        <dbReference type="Proteomes" id="UP001258017"/>
    </source>
</evidence>
<feature type="compositionally biased region" description="Acidic residues" evidence="1">
    <location>
        <begin position="311"/>
        <end position="321"/>
    </location>
</feature>
<dbReference type="CDD" id="cd00096">
    <property type="entry name" value="Ig"/>
    <property type="match status" value="1"/>
</dbReference>
<dbReference type="InterPro" id="IPR037448">
    <property type="entry name" value="Zig-8"/>
</dbReference>
<dbReference type="SMART" id="SM00408">
    <property type="entry name" value="IGc2"/>
    <property type="match status" value="2"/>
</dbReference>
<feature type="domain" description="Ig-like" evidence="2">
    <location>
        <begin position="590"/>
        <end position="691"/>
    </location>
</feature>
<reference evidence="3" key="2">
    <citation type="journal article" date="2023" name="Commun. Biol.">
        <title>Intrasexual cuticular hydrocarbon dimorphism in a wasp sheds light on hydrocarbon biosynthesis genes in Hymenoptera.</title>
        <authorList>
            <person name="Moris V.C."/>
            <person name="Podsiadlowski L."/>
            <person name="Martin S."/>
            <person name="Oeyen J.P."/>
            <person name="Donath A."/>
            <person name="Petersen M."/>
            <person name="Wilbrandt J."/>
            <person name="Misof B."/>
            <person name="Liedtke D."/>
            <person name="Thamm M."/>
            <person name="Scheiner R."/>
            <person name="Schmitt T."/>
            <person name="Niehuis O."/>
        </authorList>
    </citation>
    <scope>NUCLEOTIDE SEQUENCE</scope>
    <source>
        <strain evidence="3">GBR_01_08_01A</strain>
    </source>
</reference>
<dbReference type="GO" id="GO:0050808">
    <property type="term" value="P:synapse organization"/>
    <property type="evidence" value="ECO:0007669"/>
    <property type="project" value="TreeGrafter"/>
</dbReference>
<dbReference type="Gene3D" id="2.60.40.10">
    <property type="entry name" value="Immunoglobulins"/>
    <property type="match status" value="2"/>
</dbReference>
<evidence type="ECO:0000256" key="1">
    <source>
        <dbReference type="SAM" id="MobiDB-lite"/>
    </source>
</evidence>
<dbReference type="PROSITE" id="PS50835">
    <property type="entry name" value="IG_LIKE"/>
    <property type="match status" value="2"/>
</dbReference>
<sequence length="729" mass="80003">MKQRSVGAYEYMAVATGPCTGPYFIAYSLAQQHFPLESTKLNNNPSHVARISATILSKLERTGGLLLTHRAQAENSGAIGLDINHPGGRSTEEDHRHFPDGERRKNNTEGEKVTVWPRSNVTTAATLANTETKSSSVSYSKKSNFEVITTTPLTRITTMFSLNPIRVKEPVVVDKERAASASELLEDEDSEARLQRDQSEAEAIARIHDDPTHEPAVTITPMGSHQRIPDDMGTTSIGDFTMATSLESRSENSVTVKASLLAPSRLEDPFTRIDEQEPASSSSSSSSSSLSSNAKSNELHRSSRLRLRLQEEEEEETDQEDQGSHFESSSLPVASVLATESIERKDLNDIRAISFQVPRPQLAEEVDDEKQESLGKLARSNANTAVAAAAAAAAAPAGDGVQKIDDSAKKLGEERKDRSRAMNELPPGNEKSTKAFYEIKPSVKTELEKKNETRRLSITTSTQKTLLGGKFVLPSVDSAIGKFGPYFVDGDQEVNVTARIGSTVGLDCKIGLLGDKKVTWVQQDKDSFRLLTVGRTPYSVDQRISLHYRYPSNWRLQILYASPRDSGLYKCQVTTHPPLVKKINVIVTAPLLTITDDSGRIVAKERHLKAGSALRLRCEARDVLESQNETVVWTRGDETLTEDVSENRTTEMTEGKEVLVIVSTLIVERASPRHAGNYSCVVPGIAKTTIAVHVLNGELPAAVHDGNGVSRAVLNLWFIHLTVSYVFFR</sequence>
<dbReference type="PANTHER" id="PTHR23279">
    <property type="entry name" value="DEFECTIVE PROBOSCIS EXTENSION RESPONSE DPR -RELATED"/>
    <property type="match status" value="1"/>
</dbReference>
<comment type="caution">
    <text evidence="3">The sequence shown here is derived from an EMBL/GenBank/DDBJ whole genome shotgun (WGS) entry which is preliminary data.</text>
</comment>
<dbReference type="SMART" id="SM00409">
    <property type="entry name" value="IG"/>
    <property type="match status" value="2"/>
</dbReference>
<dbReference type="InterPro" id="IPR013151">
    <property type="entry name" value="Immunoglobulin_dom"/>
</dbReference>
<feature type="compositionally biased region" description="Basic and acidic residues" evidence="1">
    <location>
        <begin position="412"/>
        <end position="421"/>
    </location>
</feature>
<protein>
    <recommendedName>
        <fullName evidence="2">Ig-like domain-containing protein</fullName>
    </recommendedName>
</protein>
<accession>A0AAD9RM54</accession>
<dbReference type="SUPFAM" id="SSF48726">
    <property type="entry name" value="Immunoglobulin"/>
    <property type="match status" value="2"/>
</dbReference>
<dbReference type="InterPro" id="IPR036179">
    <property type="entry name" value="Ig-like_dom_sf"/>
</dbReference>
<dbReference type="EMBL" id="JAIFRP010000031">
    <property type="protein sequence ID" value="KAK2582163.1"/>
    <property type="molecule type" value="Genomic_DNA"/>
</dbReference>
<name>A0AAD9RM54_9HYME</name>
<organism evidence="3 4">
    <name type="scientific">Odynerus spinipes</name>
    <dbReference type="NCBI Taxonomy" id="1348599"/>
    <lineage>
        <taxon>Eukaryota</taxon>
        <taxon>Metazoa</taxon>
        <taxon>Ecdysozoa</taxon>
        <taxon>Arthropoda</taxon>
        <taxon>Hexapoda</taxon>
        <taxon>Insecta</taxon>
        <taxon>Pterygota</taxon>
        <taxon>Neoptera</taxon>
        <taxon>Endopterygota</taxon>
        <taxon>Hymenoptera</taxon>
        <taxon>Apocrita</taxon>
        <taxon>Aculeata</taxon>
        <taxon>Vespoidea</taxon>
        <taxon>Vespidae</taxon>
        <taxon>Eumeninae</taxon>
        <taxon>Odynerus</taxon>
    </lineage>
</organism>
<feature type="compositionally biased region" description="Basic and acidic residues" evidence="1">
    <location>
        <begin position="90"/>
        <end position="111"/>
    </location>
</feature>
<evidence type="ECO:0000259" key="2">
    <source>
        <dbReference type="PROSITE" id="PS50835"/>
    </source>
</evidence>
<dbReference type="InterPro" id="IPR013783">
    <property type="entry name" value="Ig-like_fold"/>
</dbReference>
<dbReference type="Pfam" id="PF00047">
    <property type="entry name" value="ig"/>
    <property type="match status" value="1"/>
</dbReference>
<dbReference type="InterPro" id="IPR003598">
    <property type="entry name" value="Ig_sub2"/>
</dbReference>
<proteinExistence type="predicted"/>
<feature type="region of interest" description="Disordered" evidence="1">
    <location>
        <begin position="78"/>
        <end position="111"/>
    </location>
</feature>
<evidence type="ECO:0000313" key="3">
    <source>
        <dbReference type="EMBL" id="KAK2582163.1"/>
    </source>
</evidence>
<keyword evidence="4" id="KW-1185">Reference proteome</keyword>
<dbReference type="InterPro" id="IPR007110">
    <property type="entry name" value="Ig-like_dom"/>
</dbReference>
<reference evidence="3" key="1">
    <citation type="submission" date="2021-08" db="EMBL/GenBank/DDBJ databases">
        <authorList>
            <person name="Misof B."/>
            <person name="Oliver O."/>
            <person name="Podsiadlowski L."/>
            <person name="Donath A."/>
            <person name="Peters R."/>
            <person name="Mayer C."/>
            <person name="Rust J."/>
            <person name="Gunkel S."/>
            <person name="Lesny P."/>
            <person name="Martin S."/>
            <person name="Oeyen J.P."/>
            <person name="Petersen M."/>
            <person name="Panagiotis P."/>
            <person name="Wilbrandt J."/>
            <person name="Tanja T."/>
        </authorList>
    </citation>
    <scope>NUCLEOTIDE SEQUENCE</scope>
    <source>
        <strain evidence="3">GBR_01_08_01A</strain>
        <tissue evidence="3">Thorax + abdomen</tissue>
    </source>
</reference>
<feature type="region of interest" description="Disordered" evidence="1">
    <location>
        <begin position="412"/>
        <end position="432"/>
    </location>
</feature>
<feature type="compositionally biased region" description="Basic and acidic residues" evidence="1">
    <location>
        <begin position="191"/>
        <end position="213"/>
    </location>
</feature>
<gene>
    <name evidence="3" type="ORF">KPH14_004521</name>
</gene>
<dbReference type="Proteomes" id="UP001258017">
    <property type="component" value="Unassembled WGS sequence"/>
</dbReference>
<dbReference type="Pfam" id="PF07686">
    <property type="entry name" value="V-set"/>
    <property type="match status" value="1"/>
</dbReference>
<dbReference type="PANTHER" id="PTHR23279:SF3">
    <property type="entry name" value="DEFECTIVE PROBOSCIS EXTENSION RESPONSE 18"/>
    <property type="match status" value="1"/>
</dbReference>